<sequence>MPDKGVINNTVEFDFNGTAIYIFFTLFYNEGEQVTVNTECNFTLDNESPVFFNHSGDPTVPAQKKRDYHTLVFSKTGLEYKPHRMLISMSDVTYHVFLSFDYAQYT</sequence>
<reference evidence="2" key="1">
    <citation type="journal article" date="2012" name="Proc. Natl. Acad. Sci. U.S.A.">
        <title>Genome sequence of the button mushroom Agaricus bisporus reveals mechanisms governing adaptation to a humic-rich ecological niche.</title>
        <authorList>
            <person name="Morin E."/>
            <person name="Kohler A."/>
            <person name="Baker A.R."/>
            <person name="Foulongne-Oriol M."/>
            <person name="Lombard V."/>
            <person name="Nagy L.G."/>
            <person name="Ohm R.A."/>
            <person name="Patyshakuliyeva A."/>
            <person name="Brun A."/>
            <person name="Aerts A.L."/>
            <person name="Bailey A.M."/>
            <person name="Billette C."/>
            <person name="Coutinho P.M."/>
            <person name="Deakin G."/>
            <person name="Doddapaneni H."/>
            <person name="Floudas D."/>
            <person name="Grimwood J."/>
            <person name="Hilden K."/>
            <person name="Kuees U."/>
            <person name="LaButti K.M."/>
            <person name="Lapidus A."/>
            <person name="Lindquist E.A."/>
            <person name="Lucas S.M."/>
            <person name="Murat C."/>
            <person name="Riley R.W."/>
            <person name="Salamov A.A."/>
            <person name="Schmutz J."/>
            <person name="Subramanian V."/>
            <person name="Woesten H.A.B."/>
            <person name="Xu J."/>
            <person name="Eastwood D.C."/>
            <person name="Foster G.D."/>
            <person name="Sonnenberg A.S."/>
            <person name="Cullen D."/>
            <person name="de Vries R.P."/>
            <person name="Lundell T."/>
            <person name="Hibbett D.S."/>
            <person name="Henrissat B."/>
            <person name="Burton K.S."/>
            <person name="Kerrigan R.W."/>
            <person name="Challen M.P."/>
            <person name="Grigoriev I.V."/>
            <person name="Martin F."/>
        </authorList>
    </citation>
    <scope>NUCLEOTIDE SEQUENCE [LARGE SCALE GENOMIC DNA]</scope>
    <source>
        <strain evidence="2">JB137-S8 / ATCC MYA-4627 / FGSC 10392</strain>
    </source>
</reference>
<dbReference type="Proteomes" id="UP000008493">
    <property type="component" value="Unassembled WGS sequence"/>
</dbReference>
<dbReference type="InParanoid" id="K5XG46"/>
<dbReference type="AlphaFoldDB" id="K5XG46"/>
<evidence type="ECO:0000313" key="1">
    <source>
        <dbReference type="EMBL" id="EKM82398.1"/>
    </source>
</evidence>
<organism evidence="1 2">
    <name type="scientific">Agaricus bisporus var. burnettii (strain JB137-S8 / ATCC MYA-4627 / FGSC 10392)</name>
    <name type="common">White button mushroom</name>
    <dbReference type="NCBI Taxonomy" id="597362"/>
    <lineage>
        <taxon>Eukaryota</taxon>
        <taxon>Fungi</taxon>
        <taxon>Dikarya</taxon>
        <taxon>Basidiomycota</taxon>
        <taxon>Agaricomycotina</taxon>
        <taxon>Agaricomycetes</taxon>
        <taxon>Agaricomycetidae</taxon>
        <taxon>Agaricales</taxon>
        <taxon>Agaricineae</taxon>
        <taxon>Agaricaceae</taxon>
        <taxon>Agaricus</taxon>
    </lineage>
</organism>
<gene>
    <name evidence="1" type="ORF">AGABI1DRAFT_68007</name>
</gene>
<accession>K5XG46</accession>
<evidence type="ECO:0000313" key="2">
    <source>
        <dbReference type="Proteomes" id="UP000008493"/>
    </source>
</evidence>
<name>K5XG46_AGABU</name>
<dbReference type="OrthoDB" id="2758521at2759"/>
<dbReference type="KEGG" id="abp:AGABI1DRAFT68007"/>
<protein>
    <submittedName>
        <fullName evidence="1">Uncharacterized protein</fullName>
    </submittedName>
</protein>
<dbReference type="RefSeq" id="XP_007326207.1">
    <property type="nucleotide sequence ID" value="XM_007326145.1"/>
</dbReference>
<dbReference type="EMBL" id="JH971386">
    <property type="protein sequence ID" value="EKM82398.1"/>
    <property type="molecule type" value="Genomic_DNA"/>
</dbReference>
<dbReference type="GeneID" id="18830710"/>
<dbReference type="STRING" id="597362.K5XG46"/>
<dbReference type="HOGENOM" id="CLU_2222416_0_0_1"/>
<proteinExistence type="predicted"/>
<dbReference type="Gene3D" id="2.60.120.260">
    <property type="entry name" value="Galactose-binding domain-like"/>
    <property type="match status" value="1"/>
</dbReference>
<keyword evidence="2" id="KW-1185">Reference proteome</keyword>